<feature type="domain" description="Sodium/calcium exchanger membrane region" evidence="10">
    <location>
        <begin position="481"/>
        <end position="552"/>
    </location>
</feature>
<feature type="transmembrane region" description="Helical" evidence="9">
    <location>
        <begin position="732"/>
        <end position="750"/>
    </location>
</feature>
<feature type="transmembrane region" description="Helical" evidence="9">
    <location>
        <begin position="788"/>
        <end position="809"/>
    </location>
</feature>
<dbReference type="FunFam" id="1.20.1420.30:FF:000011">
    <property type="entry name" value="Vacuolar calcium ion transporter"/>
    <property type="match status" value="1"/>
</dbReference>
<comment type="subcellular location">
    <subcellularLocation>
        <location evidence="1">Endomembrane system</location>
        <topology evidence="1">Multi-pass membrane protein</topology>
    </subcellularLocation>
</comment>
<dbReference type="GO" id="GO:0000329">
    <property type="term" value="C:fungal-type vacuole membrane"/>
    <property type="evidence" value="ECO:0007669"/>
    <property type="project" value="TreeGrafter"/>
</dbReference>
<feature type="domain" description="Sodium/calcium exchanger membrane region" evidence="10">
    <location>
        <begin position="991"/>
        <end position="1136"/>
    </location>
</feature>
<feature type="region of interest" description="Disordered" evidence="8">
    <location>
        <begin position="109"/>
        <end position="155"/>
    </location>
</feature>
<keyword evidence="12" id="KW-1185">Reference proteome</keyword>
<feature type="region of interest" description="Disordered" evidence="8">
    <location>
        <begin position="594"/>
        <end position="665"/>
    </location>
</feature>
<evidence type="ECO:0000256" key="9">
    <source>
        <dbReference type="SAM" id="Phobius"/>
    </source>
</evidence>
<evidence type="ECO:0000256" key="1">
    <source>
        <dbReference type="ARBA" id="ARBA00004127"/>
    </source>
</evidence>
<evidence type="ECO:0000256" key="2">
    <source>
        <dbReference type="ARBA" id="ARBA00008170"/>
    </source>
</evidence>
<evidence type="ECO:0000256" key="4">
    <source>
        <dbReference type="ARBA" id="ARBA00022692"/>
    </source>
</evidence>
<dbReference type="GO" id="GO:0015369">
    <property type="term" value="F:calcium:proton antiporter activity"/>
    <property type="evidence" value="ECO:0007669"/>
    <property type="project" value="UniProtKB-ARBA"/>
</dbReference>
<evidence type="ECO:0000313" key="12">
    <source>
        <dbReference type="Proteomes" id="UP000016929"/>
    </source>
</evidence>
<proteinExistence type="inferred from homology"/>
<feature type="transmembrane region" description="Helical" evidence="9">
    <location>
        <begin position="1118"/>
        <end position="1137"/>
    </location>
</feature>
<evidence type="ECO:0000256" key="7">
    <source>
        <dbReference type="ARBA" id="ARBA00023136"/>
    </source>
</evidence>
<keyword evidence="3" id="KW-0813">Transport</keyword>
<dbReference type="OrthoDB" id="1699231at2759"/>
<evidence type="ECO:0000256" key="5">
    <source>
        <dbReference type="ARBA" id="ARBA00022989"/>
    </source>
</evidence>
<accession>N1R6I4</accession>
<dbReference type="EMBL" id="KB726997">
    <property type="protein sequence ID" value="EMT60374.1"/>
    <property type="molecule type" value="Genomic_DNA"/>
</dbReference>
<feature type="transmembrane region" description="Helical" evidence="9">
    <location>
        <begin position="478"/>
        <end position="500"/>
    </location>
</feature>
<name>N1R6I4_FUSC4</name>
<feature type="transmembrane region" description="Helical" evidence="9">
    <location>
        <begin position="1056"/>
        <end position="1081"/>
    </location>
</feature>
<dbReference type="STRING" id="1229665.N1R6I4"/>
<dbReference type="HOGENOM" id="CLU_277433_0_0_1"/>
<feature type="transmembrane region" description="Helical" evidence="9">
    <location>
        <begin position="756"/>
        <end position="776"/>
    </location>
</feature>
<evidence type="ECO:0000256" key="8">
    <source>
        <dbReference type="SAM" id="MobiDB-lite"/>
    </source>
</evidence>
<feature type="transmembrane region" description="Helical" evidence="9">
    <location>
        <begin position="1030"/>
        <end position="1049"/>
    </location>
</feature>
<feature type="transmembrane region" description="Helical" evidence="9">
    <location>
        <begin position="886"/>
        <end position="906"/>
    </location>
</feature>
<protein>
    <submittedName>
        <fullName evidence="11">Vacuolar calcium ion transporter</fullName>
    </submittedName>
</protein>
<dbReference type="PANTHER" id="PTHR31503:SF20">
    <property type="entry name" value="CA(2+)_H(+) EXCHANGER, PUTATIVE (EUROFUNG)-RELATED"/>
    <property type="match status" value="1"/>
</dbReference>
<keyword evidence="7 9" id="KW-0472">Membrane</keyword>
<dbReference type="Gene3D" id="1.20.1420.30">
    <property type="entry name" value="NCX, central ion-binding region"/>
    <property type="match status" value="4"/>
</dbReference>
<dbReference type="Proteomes" id="UP000016929">
    <property type="component" value="Unassembled WGS sequence"/>
</dbReference>
<feature type="compositionally biased region" description="Basic and acidic residues" evidence="8">
    <location>
        <begin position="127"/>
        <end position="142"/>
    </location>
</feature>
<feature type="transmembrane region" description="Helical" evidence="9">
    <location>
        <begin position="988"/>
        <end position="1010"/>
    </location>
</feature>
<dbReference type="InterPro" id="IPR004837">
    <property type="entry name" value="NaCa_Exmemb"/>
</dbReference>
<sequence length="1143" mass="125118">MLAGVVAANDASGTRIKLIGGVGEFQNRRRPLVPCRMPRRAFLAMSSFNHFNIKRQAHTLSRTSTDQSWNPFRHVEWKRQTRALSDAGRLEQQTTREETAGETLAHAVTEPGRSGPAREWSTAETMTDMRRSKEGEYDREKTIGGSPIEGNDDIPVSQRSLVSDENQLRNRKREDVPAAADNNIDLEKRKLKKRESTKIFRKVEPKEPFTVRNQLQRTFLNSYINILLIAAPVGIALNYIHSVNRIAVFVVNFIAIIPLAAILSFATEEIALRTGEVLGGLINATFGNAVELIVAILALVDGKVIIVQTSLVGSILSNLLLVLGFCFFFGGLRRESQYFNETVAQTAASMLALAVASVIVPTVFDQAKDTPPANVARLSRGTAVILLIVYAAYLLFQLKTHQSTFAKEGQKVAAKPWSRGSAGAGDIRQGIMVPGALVGGGMTGREENERLSEMLMNPHRLPKAEEDEDEEEEPQLHFWVAIATLTIATVLIALCAEFMVDSIDAVTKTGGVSEEFVGLILLPIVGNAAEHATAVTVAIKDKMDLAIGVAVSHAAPRLNHFNIKRQAHTLSRTSTDQSWNPFRHVEWKRQTRALSDAGRLEQQTTREETAGETLAHAVTEPGRSGPAREWSTAETMTDMRRSKEGEYDREKTIGGSPIEGNDDIPVSQRSLVSDENQLRNRKREDVPAAADNNIDLEKRKLKKRESTKIFRKVEPKEPFTVRNQLQRTFLNSYINILLIAAPVGIALNYIHSVNRIAVFVVNFIAIIPLAAILSFATEEIALRTGEVLGGLINATFGNAVELIVAILALVDGKVIIVQTSLVGSILSNLLLVLGFCFFFGGLRRESQYFNETVAQTAASMLALAVASVIVPTVFDQAKDTPPANVARLSRGTAVILLIVYAAYLLFQLKTHQSTFAKEGQKVAAKPWSRGSAGAGDIRQGIMVPGALVGGGMTGREENERLSEMLMNPHRLPKAEEDEDEEEEPQLHFWVAIATLTIATVLIALCAEFMVDSIDAVTKTGGVSEEFVGLILLPIVGNAAEHATAVTVAIKDKMDLAIGVAVGSSMQVALFLIPLLVIIGWGMGNDAMNLSFDLFQVATMFVAVLLVNYLIADGKSHWLEGWLLICLYSIIAVCSWWYPTHSDE</sequence>
<feature type="compositionally biased region" description="Basic and acidic residues" evidence="8">
    <location>
        <begin position="637"/>
        <end position="652"/>
    </location>
</feature>
<organism evidence="11 12">
    <name type="scientific">Fusarium oxysporum f. sp. cubense (strain race 4)</name>
    <name type="common">Panama disease fungus</name>
    <dbReference type="NCBI Taxonomy" id="2502994"/>
    <lineage>
        <taxon>Eukaryota</taxon>
        <taxon>Fungi</taxon>
        <taxon>Dikarya</taxon>
        <taxon>Ascomycota</taxon>
        <taxon>Pezizomycotina</taxon>
        <taxon>Sordariomycetes</taxon>
        <taxon>Hypocreomycetidae</taxon>
        <taxon>Hypocreales</taxon>
        <taxon>Nectriaceae</taxon>
        <taxon>Fusarium</taxon>
        <taxon>Fusarium oxysporum species complex</taxon>
    </lineage>
</organism>
<feature type="domain" description="Sodium/calcium exchanger membrane region" evidence="10">
    <location>
        <begin position="246"/>
        <end position="398"/>
    </location>
</feature>
<feature type="transmembrane region" description="Helical" evidence="9">
    <location>
        <begin position="342"/>
        <end position="364"/>
    </location>
</feature>
<keyword evidence="5 9" id="KW-1133">Transmembrane helix</keyword>
<reference evidence="12" key="1">
    <citation type="submission" date="2012-09" db="EMBL/GenBank/DDBJ databases">
        <title>Genome sequencing and comparative transcriptomics of race 1 and race 4 of banana pathogen: Fusarium oxysporum f. sp. cubense.</title>
        <authorList>
            <person name="Fang X."/>
            <person name="Huang J."/>
        </authorList>
    </citation>
    <scope>NUCLEOTIDE SEQUENCE [LARGE SCALE GENOMIC DNA]</scope>
    <source>
        <strain evidence="12">race 4</strain>
    </source>
</reference>
<gene>
    <name evidence="11" type="ORF">FOC4_g10011643</name>
</gene>
<feature type="transmembrane region" description="Helical" evidence="9">
    <location>
        <begin position="278"/>
        <end position="299"/>
    </location>
</feature>
<evidence type="ECO:0000256" key="3">
    <source>
        <dbReference type="ARBA" id="ARBA00022448"/>
    </source>
</evidence>
<dbReference type="InterPro" id="IPR044880">
    <property type="entry name" value="NCX_ion-bd_dom_sf"/>
</dbReference>
<feature type="transmembrane region" description="Helical" evidence="9">
    <location>
        <begin position="246"/>
        <end position="266"/>
    </location>
</feature>
<feature type="transmembrane region" description="Helical" evidence="9">
    <location>
        <begin position="222"/>
        <end position="240"/>
    </location>
</feature>
<feature type="transmembrane region" description="Helical" evidence="9">
    <location>
        <begin position="815"/>
        <end position="840"/>
    </location>
</feature>
<dbReference type="InterPro" id="IPR004713">
    <property type="entry name" value="CaH_exchang"/>
</dbReference>
<feature type="transmembrane region" description="Helical" evidence="9">
    <location>
        <begin position="305"/>
        <end position="330"/>
    </location>
</feature>
<dbReference type="PANTHER" id="PTHR31503">
    <property type="entry name" value="VACUOLAR CALCIUM ION TRANSPORTER"/>
    <property type="match status" value="1"/>
</dbReference>
<dbReference type="AlphaFoldDB" id="N1R6I4"/>
<evidence type="ECO:0000256" key="6">
    <source>
        <dbReference type="ARBA" id="ARBA00023065"/>
    </source>
</evidence>
<dbReference type="GO" id="GO:0006874">
    <property type="term" value="P:intracellular calcium ion homeostasis"/>
    <property type="evidence" value="ECO:0007669"/>
    <property type="project" value="TreeGrafter"/>
</dbReference>
<feature type="transmembrane region" description="Helical" evidence="9">
    <location>
        <begin position="852"/>
        <end position="874"/>
    </location>
</feature>
<evidence type="ECO:0000313" key="11">
    <source>
        <dbReference type="EMBL" id="EMT60374.1"/>
    </source>
</evidence>
<dbReference type="Pfam" id="PF01699">
    <property type="entry name" value="Na_Ca_ex"/>
    <property type="match status" value="4"/>
</dbReference>
<reference evidence="12" key="2">
    <citation type="journal article" date="2014" name="PLoS ONE">
        <title>Genome and Transcriptome Analysis of the Fungal Pathogen Fusarium oxysporum f. sp. cubense Causing Banana Vascular Wilt Disease.</title>
        <authorList>
            <person name="Guo L."/>
            <person name="Han L."/>
            <person name="Yang L."/>
            <person name="Zeng H."/>
            <person name="Fan D."/>
            <person name="Zhu Y."/>
            <person name="Feng Y."/>
            <person name="Wang G."/>
            <person name="Peng C."/>
            <person name="Jiang X."/>
            <person name="Zhou D."/>
            <person name="Ni P."/>
            <person name="Liang C."/>
            <person name="Liu L."/>
            <person name="Wang J."/>
            <person name="Mao C."/>
            <person name="Fang X."/>
            <person name="Peng M."/>
            <person name="Huang J."/>
        </authorList>
    </citation>
    <scope>NUCLEOTIDE SEQUENCE [LARGE SCALE GENOMIC DNA]</scope>
    <source>
        <strain evidence="12">race 4</strain>
    </source>
</reference>
<keyword evidence="4 9" id="KW-0812">Transmembrane</keyword>
<feature type="transmembrane region" description="Helical" evidence="9">
    <location>
        <begin position="376"/>
        <end position="396"/>
    </location>
</feature>
<dbReference type="GO" id="GO:0012505">
    <property type="term" value="C:endomembrane system"/>
    <property type="evidence" value="ECO:0007669"/>
    <property type="project" value="UniProtKB-SubCell"/>
</dbReference>
<feature type="domain" description="Sodium/calcium exchanger membrane region" evidence="10">
    <location>
        <begin position="756"/>
        <end position="908"/>
    </location>
</feature>
<feature type="transmembrane region" description="Helical" evidence="9">
    <location>
        <begin position="1093"/>
        <end position="1111"/>
    </location>
</feature>
<evidence type="ECO:0000259" key="10">
    <source>
        <dbReference type="Pfam" id="PF01699"/>
    </source>
</evidence>
<keyword evidence="6" id="KW-0406">Ion transport</keyword>
<comment type="similarity">
    <text evidence="2">Belongs to the Ca(2+):cation antiporter (CaCA) (TC 2.A.19) family.</text>
</comment>